<reference evidence="2 3" key="1">
    <citation type="journal article" date="2016" name="Nat. Commun.">
        <title>Thousands of microbial genomes shed light on interconnected biogeochemical processes in an aquifer system.</title>
        <authorList>
            <person name="Anantharaman K."/>
            <person name="Brown C.T."/>
            <person name="Hug L.A."/>
            <person name="Sharon I."/>
            <person name="Castelle C.J."/>
            <person name="Probst A.J."/>
            <person name="Thomas B.C."/>
            <person name="Singh A."/>
            <person name="Wilkins M.J."/>
            <person name="Karaoz U."/>
            <person name="Brodie E.L."/>
            <person name="Williams K.H."/>
            <person name="Hubbard S.S."/>
            <person name="Banfield J.F."/>
        </authorList>
    </citation>
    <scope>NUCLEOTIDE SEQUENCE [LARGE SCALE GENOMIC DNA]</scope>
</reference>
<sequence length="548" mass="62386">MRVFKPFFRLFAGHPWRQGGAVFVVVAALYGWLQAQLSFRDPDSFYHAGLTLLTGHLGPIREFPWLPFTTLSQAFADQHFLYHLLLIPFIHFFDPLSGLRVATVLLGATAVTTFFLITRLLRLRHGWAFALILATSADLMFRLNLAKASALAITLLLLGFICALFGRRWLLFLIAWLYVWAHGSWPLLPFAVLVVAVVQSSVIFFRTPIDVRLSSRLKTALYSSESRQSWLAAALTSLGTIGGLIVNPFFPANLEFFWYQTIQVALVGLADKVDVGIEWYPYALSDLIRQNGVVFVLLGIVIALAVGVSIVGRRAWRSKVSDYGRNLVPLLTVGVISFALLVLTLKSRRHVEFLIPFALLLTAIEFDRLVRRVDLRRLISLLFSKKKRLGQVVAGYIIFTLLFLPIRDIFLVSKSLRTNTYNWSRFAAVGDWMRLHVPPESVIFNGDWADFPVLFYRFPEGRYIIGLDAGFLYLHDQARYDEWRLISAGQVSENVGERIEKFFGAHYVLVRQDQEPLLQSVEADSTLLPVYEDDEVRVFMRLESDFDL</sequence>
<feature type="transmembrane region" description="Helical" evidence="1">
    <location>
        <begin position="21"/>
        <end position="39"/>
    </location>
</feature>
<protein>
    <recommendedName>
        <fullName evidence="4">Glycosyltransferase RgtA/B/C/D-like domain-containing protein</fullName>
    </recommendedName>
</protein>
<evidence type="ECO:0000313" key="2">
    <source>
        <dbReference type="EMBL" id="OGM00332.1"/>
    </source>
</evidence>
<evidence type="ECO:0000313" key="3">
    <source>
        <dbReference type="Proteomes" id="UP000176988"/>
    </source>
</evidence>
<comment type="caution">
    <text evidence="2">The sequence shown here is derived from an EMBL/GenBank/DDBJ whole genome shotgun (WGS) entry which is preliminary data.</text>
</comment>
<feature type="transmembrane region" description="Helical" evidence="1">
    <location>
        <begin position="292"/>
        <end position="311"/>
    </location>
</feature>
<feature type="transmembrane region" description="Helical" evidence="1">
    <location>
        <begin position="187"/>
        <end position="209"/>
    </location>
</feature>
<feature type="transmembrane region" description="Helical" evidence="1">
    <location>
        <begin position="230"/>
        <end position="250"/>
    </location>
</feature>
<evidence type="ECO:0008006" key="4">
    <source>
        <dbReference type="Google" id="ProtNLM"/>
    </source>
</evidence>
<dbReference type="Proteomes" id="UP000176988">
    <property type="component" value="Unassembled WGS sequence"/>
</dbReference>
<dbReference type="AlphaFoldDB" id="A0A1F7WC05"/>
<accession>A0A1F7WC05</accession>
<feature type="transmembrane region" description="Helical" evidence="1">
    <location>
        <begin position="152"/>
        <end position="181"/>
    </location>
</feature>
<dbReference type="EMBL" id="MGFG01000033">
    <property type="protein sequence ID" value="OGM00332.1"/>
    <property type="molecule type" value="Genomic_DNA"/>
</dbReference>
<feature type="transmembrane region" description="Helical" evidence="1">
    <location>
        <begin position="323"/>
        <end position="345"/>
    </location>
</feature>
<feature type="transmembrane region" description="Helical" evidence="1">
    <location>
        <begin position="103"/>
        <end position="121"/>
    </location>
</feature>
<keyword evidence="1" id="KW-0812">Transmembrane</keyword>
<name>A0A1F7WC05_9BACT</name>
<organism evidence="2 3">
    <name type="scientific">Candidatus Uhrbacteria bacterium RIFOXYC2_FULL_47_19</name>
    <dbReference type="NCBI Taxonomy" id="1802424"/>
    <lineage>
        <taxon>Bacteria</taxon>
        <taxon>Candidatus Uhriibacteriota</taxon>
    </lineage>
</organism>
<feature type="transmembrane region" description="Helical" evidence="1">
    <location>
        <begin position="389"/>
        <end position="406"/>
    </location>
</feature>
<dbReference type="STRING" id="1802424.A2480_03560"/>
<gene>
    <name evidence="2" type="ORF">A2480_03560</name>
</gene>
<keyword evidence="1" id="KW-1133">Transmembrane helix</keyword>
<evidence type="ECO:0000256" key="1">
    <source>
        <dbReference type="SAM" id="Phobius"/>
    </source>
</evidence>
<keyword evidence="1" id="KW-0472">Membrane</keyword>
<proteinExistence type="predicted"/>